<dbReference type="OrthoDB" id="8964762at2759"/>
<dbReference type="AlphaFoldDB" id="A0A7J5Z9H8"/>
<evidence type="ECO:0000256" key="1">
    <source>
        <dbReference type="SAM" id="MobiDB-lite"/>
    </source>
</evidence>
<evidence type="ECO:0000313" key="3">
    <source>
        <dbReference type="Proteomes" id="UP000518266"/>
    </source>
</evidence>
<protein>
    <submittedName>
        <fullName evidence="2">Uncharacterized protein</fullName>
    </submittedName>
</protein>
<proteinExistence type="predicted"/>
<dbReference type="Proteomes" id="UP000518266">
    <property type="component" value="Unassembled WGS sequence"/>
</dbReference>
<evidence type="ECO:0000313" key="2">
    <source>
        <dbReference type="EMBL" id="KAF3857831.1"/>
    </source>
</evidence>
<comment type="caution">
    <text evidence="2">The sequence shown here is derived from an EMBL/GenBank/DDBJ whole genome shotgun (WGS) entry which is preliminary data.</text>
</comment>
<feature type="region of interest" description="Disordered" evidence="1">
    <location>
        <begin position="50"/>
        <end position="74"/>
    </location>
</feature>
<sequence>MVSQPTMNSVEKQSNDTPLQIIASLADSLAPSFSFLMMYPPRTIPTPALGTIITPEGGGGGGKRKGGRDERGDDGALSAVYERLTKRKVTLLRILTAALGRSAEGGEEKGLHSGFDEGEEVKSISAAGVSSLTLLYSDQEETDTRMVLHAIHLAESYSRIIVRSDDTGVEVLLIYYASKYMFGSSLVRCHHPTRKTGSRGDKASDGIEGLGFPRRPSGILGNPLSNRGGNA</sequence>
<reference evidence="2 3" key="1">
    <citation type="submission" date="2020-03" db="EMBL/GenBank/DDBJ databases">
        <title>Dissostichus mawsoni Genome sequencing and assembly.</title>
        <authorList>
            <person name="Park H."/>
        </authorList>
    </citation>
    <scope>NUCLEOTIDE SEQUENCE [LARGE SCALE GENOMIC DNA]</scope>
    <source>
        <strain evidence="2">DM0001</strain>
        <tissue evidence="2">Muscle</tissue>
    </source>
</reference>
<accession>A0A7J5Z9H8</accession>
<name>A0A7J5Z9H8_DISMA</name>
<organism evidence="2 3">
    <name type="scientific">Dissostichus mawsoni</name>
    <name type="common">Antarctic cod</name>
    <dbReference type="NCBI Taxonomy" id="36200"/>
    <lineage>
        <taxon>Eukaryota</taxon>
        <taxon>Metazoa</taxon>
        <taxon>Chordata</taxon>
        <taxon>Craniata</taxon>
        <taxon>Vertebrata</taxon>
        <taxon>Euteleostomi</taxon>
        <taxon>Actinopterygii</taxon>
        <taxon>Neopterygii</taxon>
        <taxon>Teleostei</taxon>
        <taxon>Neoteleostei</taxon>
        <taxon>Acanthomorphata</taxon>
        <taxon>Eupercaria</taxon>
        <taxon>Perciformes</taxon>
        <taxon>Notothenioidei</taxon>
        <taxon>Nototheniidae</taxon>
        <taxon>Dissostichus</taxon>
    </lineage>
</organism>
<feature type="non-terminal residue" evidence="2">
    <location>
        <position position="1"/>
    </location>
</feature>
<gene>
    <name evidence="2" type="ORF">F7725_011032</name>
</gene>
<keyword evidence="3" id="KW-1185">Reference proteome</keyword>
<feature type="region of interest" description="Disordered" evidence="1">
    <location>
        <begin position="193"/>
        <end position="231"/>
    </location>
</feature>
<dbReference type="EMBL" id="JAAKFY010000004">
    <property type="protein sequence ID" value="KAF3857831.1"/>
    <property type="molecule type" value="Genomic_DNA"/>
</dbReference>